<sequence length="301" mass="33374">MTYSVLLLGATGLIGKQIAAKLAKYQGQLGRVAFLTSSAQATPDKEAKYAAVPIQRVIGDYQDPDTYRGFDIVVCALATSLALEQIKYADAAFKGGVKHFYPTEFGFDLKHELVLKEPATFSEKIEVRKHLQEKADQDASIGYTFLMTGIFGEWLTTFNALGLSEDKSTAQFYGEPNALVTMTDDDDIAEFTVLSLLPSHLKSLSDRRELRVSGSTLPVSEYFDTVSRILGRDIAVTYLSRESSYEYEKKQKELGNEYKALFTVVGRVLGFGGSVMRNPDSAKYPEFKATSWEDVVTRTLA</sequence>
<organism evidence="4 5">
    <name type="scientific">Agrocybe pediades</name>
    <dbReference type="NCBI Taxonomy" id="84607"/>
    <lineage>
        <taxon>Eukaryota</taxon>
        <taxon>Fungi</taxon>
        <taxon>Dikarya</taxon>
        <taxon>Basidiomycota</taxon>
        <taxon>Agaricomycotina</taxon>
        <taxon>Agaricomycetes</taxon>
        <taxon>Agaricomycetidae</taxon>
        <taxon>Agaricales</taxon>
        <taxon>Agaricineae</taxon>
        <taxon>Strophariaceae</taxon>
        <taxon>Agrocybe</taxon>
    </lineage>
</organism>
<dbReference type="PANTHER" id="PTHR47706">
    <property type="entry name" value="NMRA-LIKE FAMILY PROTEIN"/>
    <property type="match status" value="1"/>
</dbReference>
<dbReference type="InterPro" id="IPR008030">
    <property type="entry name" value="NmrA-like"/>
</dbReference>
<dbReference type="PANTHER" id="PTHR47706:SF11">
    <property type="entry name" value="ISOFLAVONE REDUCTASE FAMILY PROTEIN (AFU_ORTHOLOGUE AFUA_1G12510)"/>
    <property type="match status" value="1"/>
</dbReference>
<dbReference type="AlphaFoldDB" id="A0A8H4QNH2"/>
<evidence type="ECO:0000313" key="5">
    <source>
        <dbReference type="Proteomes" id="UP000521872"/>
    </source>
</evidence>
<dbReference type="GO" id="GO:0016491">
    <property type="term" value="F:oxidoreductase activity"/>
    <property type="evidence" value="ECO:0007669"/>
    <property type="project" value="UniProtKB-KW"/>
</dbReference>
<evidence type="ECO:0000256" key="2">
    <source>
        <dbReference type="ARBA" id="ARBA00023002"/>
    </source>
</evidence>
<proteinExistence type="predicted"/>
<keyword evidence="2" id="KW-0560">Oxidoreductase</keyword>
<dbReference type="Gene3D" id="3.40.50.720">
    <property type="entry name" value="NAD(P)-binding Rossmann-like Domain"/>
    <property type="match status" value="1"/>
</dbReference>
<reference evidence="4 5" key="1">
    <citation type="submission" date="2019-12" db="EMBL/GenBank/DDBJ databases">
        <authorList>
            <person name="Floudas D."/>
            <person name="Bentzer J."/>
            <person name="Ahren D."/>
            <person name="Johansson T."/>
            <person name="Persson P."/>
            <person name="Tunlid A."/>
        </authorList>
    </citation>
    <scope>NUCLEOTIDE SEQUENCE [LARGE SCALE GENOMIC DNA]</scope>
    <source>
        <strain evidence="4 5">CBS 102.39</strain>
    </source>
</reference>
<feature type="domain" description="NmrA-like" evidence="3">
    <location>
        <begin position="3"/>
        <end position="245"/>
    </location>
</feature>
<keyword evidence="5" id="KW-1185">Reference proteome</keyword>
<accession>A0A8H4QNH2</accession>
<evidence type="ECO:0000259" key="3">
    <source>
        <dbReference type="Pfam" id="PF05368"/>
    </source>
</evidence>
<dbReference type="Pfam" id="PF05368">
    <property type="entry name" value="NmrA"/>
    <property type="match status" value="1"/>
</dbReference>
<dbReference type="Proteomes" id="UP000521872">
    <property type="component" value="Unassembled WGS sequence"/>
</dbReference>
<name>A0A8H4QNH2_9AGAR</name>
<evidence type="ECO:0000256" key="1">
    <source>
        <dbReference type="ARBA" id="ARBA00022857"/>
    </source>
</evidence>
<dbReference type="EMBL" id="JAACJL010000045">
    <property type="protein sequence ID" value="KAF4614016.1"/>
    <property type="molecule type" value="Genomic_DNA"/>
</dbReference>
<comment type="caution">
    <text evidence="4">The sequence shown here is derived from an EMBL/GenBank/DDBJ whole genome shotgun (WGS) entry which is preliminary data.</text>
</comment>
<evidence type="ECO:0000313" key="4">
    <source>
        <dbReference type="EMBL" id="KAF4614016.1"/>
    </source>
</evidence>
<keyword evidence="1" id="KW-0521">NADP</keyword>
<dbReference type="SUPFAM" id="SSF51735">
    <property type="entry name" value="NAD(P)-binding Rossmann-fold domains"/>
    <property type="match status" value="1"/>
</dbReference>
<dbReference type="InterPro" id="IPR036291">
    <property type="entry name" value="NAD(P)-bd_dom_sf"/>
</dbReference>
<gene>
    <name evidence="4" type="ORF">D9613_007432</name>
</gene>
<dbReference type="InterPro" id="IPR051609">
    <property type="entry name" value="NmrA/Isoflavone_reductase-like"/>
</dbReference>
<dbReference type="Gene3D" id="3.90.25.10">
    <property type="entry name" value="UDP-galactose 4-epimerase, domain 1"/>
    <property type="match status" value="1"/>
</dbReference>
<protein>
    <recommendedName>
        <fullName evidence="3">NmrA-like domain-containing protein</fullName>
    </recommendedName>
</protein>